<feature type="compositionally biased region" description="Basic and acidic residues" evidence="1">
    <location>
        <begin position="126"/>
        <end position="136"/>
    </location>
</feature>
<proteinExistence type="predicted"/>
<gene>
    <name evidence="2" type="ORF">DPX16_23618</name>
</gene>
<dbReference type="OrthoDB" id="8964191at2759"/>
<evidence type="ECO:0008006" key="4">
    <source>
        <dbReference type="Google" id="ProtNLM"/>
    </source>
</evidence>
<evidence type="ECO:0000313" key="2">
    <source>
        <dbReference type="EMBL" id="ROL55601.1"/>
    </source>
</evidence>
<sequence length="216" mass="23668">MQGTRSLEDYITEYLNLAYYSDLPDCALIEFFCDGVNQPLKEQLVRNGLRSTLSHFLDYVLLTVGSPFTVGVAEERDSSSGCVMAAVPTGKMAAPSVLTEVGGVPAIESAPEPASANLFQTKLSGKQDPEARECNEHGFNSPSKYKRRQTAKCGDTHTLAADIKNKQSMTTIKGSRRAVSGQDIFRLEMGKPTAGRWRNQAEGTEDSDGEIQRRRL</sequence>
<evidence type="ECO:0000313" key="3">
    <source>
        <dbReference type="Proteomes" id="UP000281406"/>
    </source>
</evidence>
<comment type="caution">
    <text evidence="2">The sequence shown here is derived from an EMBL/GenBank/DDBJ whole genome shotgun (WGS) entry which is preliminary data.</text>
</comment>
<evidence type="ECO:0000256" key="1">
    <source>
        <dbReference type="SAM" id="MobiDB-lite"/>
    </source>
</evidence>
<feature type="region of interest" description="Disordered" evidence="1">
    <location>
        <begin position="126"/>
        <end position="150"/>
    </location>
</feature>
<accession>A0A3N0ZB33</accession>
<feature type="region of interest" description="Disordered" evidence="1">
    <location>
        <begin position="190"/>
        <end position="216"/>
    </location>
</feature>
<protein>
    <recommendedName>
        <fullName evidence="4">Retrotransposon gag domain-containing protein</fullName>
    </recommendedName>
</protein>
<dbReference type="EMBL" id="RJVU01000082">
    <property type="protein sequence ID" value="ROL55601.1"/>
    <property type="molecule type" value="Genomic_DNA"/>
</dbReference>
<name>A0A3N0ZB33_ANAGA</name>
<keyword evidence="3" id="KW-1185">Reference proteome</keyword>
<reference evidence="2 3" key="1">
    <citation type="submission" date="2018-10" db="EMBL/GenBank/DDBJ databases">
        <title>Genome assembly for a Yunnan-Guizhou Plateau 3E fish, Anabarilius grahami (Regan), and its evolutionary and genetic applications.</title>
        <authorList>
            <person name="Jiang W."/>
        </authorList>
    </citation>
    <scope>NUCLEOTIDE SEQUENCE [LARGE SCALE GENOMIC DNA]</scope>
    <source>
        <strain evidence="2">AG-KIZ</strain>
        <tissue evidence="2">Muscle</tissue>
    </source>
</reference>
<dbReference type="AlphaFoldDB" id="A0A3N0ZB33"/>
<dbReference type="Proteomes" id="UP000281406">
    <property type="component" value="Unassembled WGS sequence"/>
</dbReference>
<organism evidence="2 3">
    <name type="scientific">Anabarilius grahami</name>
    <name type="common">Kanglang fish</name>
    <name type="synonym">Barilius grahami</name>
    <dbReference type="NCBI Taxonomy" id="495550"/>
    <lineage>
        <taxon>Eukaryota</taxon>
        <taxon>Metazoa</taxon>
        <taxon>Chordata</taxon>
        <taxon>Craniata</taxon>
        <taxon>Vertebrata</taxon>
        <taxon>Euteleostomi</taxon>
        <taxon>Actinopterygii</taxon>
        <taxon>Neopterygii</taxon>
        <taxon>Teleostei</taxon>
        <taxon>Ostariophysi</taxon>
        <taxon>Cypriniformes</taxon>
        <taxon>Xenocyprididae</taxon>
        <taxon>Xenocypridinae</taxon>
        <taxon>Xenocypridinae incertae sedis</taxon>
        <taxon>Anabarilius</taxon>
    </lineage>
</organism>